<name>X1SU76_9ZZZZ</name>
<dbReference type="AlphaFoldDB" id="X1SU76"/>
<feature type="non-terminal residue" evidence="1">
    <location>
        <position position="1"/>
    </location>
</feature>
<proteinExistence type="predicted"/>
<gene>
    <name evidence="1" type="ORF">S12H4_27316</name>
</gene>
<reference evidence="1" key="1">
    <citation type="journal article" date="2014" name="Front. Microbiol.">
        <title>High frequency of phylogenetically diverse reductive dehalogenase-homologous genes in deep subseafloor sedimentary metagenomes.</title>
        <authorList>
            <person name="Kawai M."/>
            <person name="Futagami T."/>
            <person name="Toyoda A."/>
            <person name="Takaki Y."/>
            <person name="Nishi S."/>
            <person name="Hori S."/>
            <person name="Arai W."/>
            <person name="Tsubouchi T."/>
            <person name="Morono Y."/>
            <person name="Uchiyama I."/>
            <person name="Ito T."/>
            <person name="Fujiyama A."/>
            <person name="Inagaki F."/>
            <person name="Takami H."/>
        </authorList>
    </citation>
    <scope>NUCLEOTIDE SEQUENCE</scope>
    <source>
        <strain evidence="1">Expedition CK06-06</strain>
    </source>
</reference>
<evidence type="ECO:0000313" key="1">
    <source>
        <dbReference type="EMBL" id="GAI96483.1"/>
    </source>
</evidence>
<protein>
    <submittedName>
        <fullName evidence="1">Uncharacterized protein</fullName>
    </submittedName>
</protein>
<comment type="caution">
    <text evidence="1">The sequence shown here is derived from an EMBL/GenBank/DDBJ whole genome shotgun (WGS) entry which is preliminary data.</text>
</comment>
<sequence length="190" mass="21380">TNLIRIIRENRCVLFVGSGLSAQAKTEDGDNLPTWGNLLEQMIDWCIENRIDLRAEKSELIEIIKKKRFLTVAQELQERLDARLNPCLSDVLHSGKVRPSEAHKIIPDIPWISVLTSNYDSLIEGAYALKFEGIVPPVYSHSSIGAALDCLRNSKHFVFKIHGDINIPGSIILGNRDYSRLLYLSPGYPP</sequence>
<dbReference type="EMBL" id="BARW01015585">
    <property type="protein sequence ID" value="GAI96483.1"/>
    <property type="molecule type" value="Genomic_DNA"/>
</dbReference>
<accession>X1SU76</accession>
<organism evidence="1">
    <name type="scientific">marine sediment metagenome</name>
    <dbReference type="NCBI Taxonomy" id="412755"/>
    <lineage>
        <taxon>unclassified sequences</taxon>
        <taxon>metagenomes</taxon>
        <taxon>ecological metagenomes</taxon>
    </lineage>
</organism>
<dbReference type="Pfam" id="PF13289">
    <property type="entry name" value="SIR2_2"/>
    <property type="match status" value="1"/>
</dbReference>